<evidence type="ECO:0000313" key="1">
    <source>
        <dbReference type="EMBL" id="WFE91564.1"/>
    </source>
</evidence>
<reference evidence="1 2" key="1">
    <citation type="submission" date="2023-03" db="EMBL/GenBank/DDBJ databases">
        <title>Roseibium porphyridii sp. nov. and Roseibium rhodosorbium sp. nov. isolated from marine algae, Porphyridium cruentum and Rhodosorus marinus, respectively.</title>
        <authorList>
            <person name="Lee M.W."/>
            <person name="Choi B.J."/>
            <person name="Lee J.K."/>
            <person name="Choi D.G."/>
            <person name="Baek J.H."/>
            <person name="Bayburt H."/>
            <person name="Kim J.M."/>
            <person name="Han D.M."/>
            <person name="Kim K.H."/>
            <person name="Jeon C.O."/>
        </authorList>
    </citation>
    <scope>NUCLEOTIDE SEQUENCE [LARGE SCALE GENOMIC DNA]</scope>
    <source>
        <strain evidence="1 2">KMA01</strain>
    </source>
</reference>
<accession>A0ABY8F9Z8</accession>
<protein>
    <recommendedName>
        <fullName evidence="3">Cyanovirin-N domain-containing protein</fullName>
    </recommendedName>
</protein>
<name>A0ABY8F9Z8_9HYPH</name>
<keyword evidence="2" id="KW-1185">Reference proteome</keyword>
<dbReference type="EMBL" id="CP120863">
    <property type="protein sequence ID" value="WFE91564.1"/>
    <property type="molecule type" value="Genomic_DNA"/>
</dbReference>
<dbReference type="Proteomes" id="UP001209803">
    <property type="component" value="Chromosome"/>
</dbReference>
<gene>
    <name evidence="1" type="ORF">K1718_09460</name>
</gene>
<proteinExistence type="predicted"/>
<evidence type="ECO:0008006" key="3">
    <source>
        <dbReference type="Google" id="ProtNLM"/>
    </source>
</evidence>
<organism evidence="1 2">
    <name type="scientific">Roseibium porphyridii</name>
    <dbReference type="NCBI Taxonomy" id="2866279"/>
    <lineage>
        <taxon>Bacteria</taxon>
        <taxon>Pseudomonadati</taxon>
        <taxon>Pseudomonadota</taxon>
        <taxon>Alphaproteobacteria</taxon>
        <taxon>Hyphomicrobiales</taxon>
        <taxon>Stappiaceae</taxon>
        <taxon>Roseibium</taxon>
    </lineage>
</organism>
<sequence>MKDVAWRRVTSRKEFVEAYADKVLVGEELRFTIHSTGNISGHVDGLELNGEWYWEDGYFCRTATLNGEALELDCEIIEGCGNQMRYTREKGQGASSVVSLEQDLAE</sequence>
<dbReference type="RefSeq" id="WP_265684060.1">
    <property type="nucleotide sequence ID" value="NZ_CP120863.1"/>
</dbReference>
<evidence type="ECO:0000313" key="2">
    <source>
        <dbReference type="Proteomes" id="UP001209803"/>
    </source>
</evidence>